<protein>
    <submittedName>
        <fullName evidence="1">Uncharacterized protein</fullName>
    </submittedName>
</protein>
<dbReference type="AlphaFoldDB" id="A0A1F6MES5"/>
<evidence type="ECO:0000313" key="1">
    <source>
        <dbReference type="EMBL" id="OGH70145.1"/>
    </source>
</evidence>
<reference evidence="1 2" key="1">
    <citation type="journal article" date="2016" name="Nat. Commun.">
        <title>Thousands of microbial genomes shed light on interconnected biogeochemical processes in an aquifer system.</title>
        <authorList>
            <person name="Anantharaman K."/>
            <person name="Brown C.T."/>
            <person name="Hug L.A."/>
            <person name="Sharon I."/>
            <person name="Castelle C.J."/>
            <person name="Probst A.J."/>
            <person name="Thomas B.C."/>
            <person name="Singh A."/>
            <person name="Wilkins M.J."/>
            <person name="Karaoz U."/>
            <person name="Brodie E.L."/>
            <person name="Williams K.H."/>
            <person name="Hubbard S.S."/>
            <person name="Banfield J.F."/>
        </authorList>
    </citation>
    <scope>NUCLEOTIDE SEQUENCE [LARGE SCALE GENOMIC DNA]</scope>
</reference>
<dbReference type="STRING" id="1798683.A3C90_00675"/>
<dbReference type="EMBL" id="MFQE01000054">
    <property type="protein sequence ID" value="OGH70145.1"/>
    <property type="molecule type" value="Genomic_DNA"/>
</dbReference>
<dbReference type="Proteomes" id="UP000177457">
    <property type="component" value="Unassembled WGS sequence"/>
</dbReference>
<name>A0A1F6MES5_9BACT</name>
<evidence type="ECO:0000313" key="2">
    <source>
        <dbReference type="Proteomes" id="UP000177457"/>
    </source>
</evidence>
<proteinExistence type="predicted"/>
<sequence>MKDIQRQPRSKEASMRNVFLVRVTGWTEREVWPLERLAIKIRARAFRRVALQLDGNDDHICPYATKLDELLRKWGYSEEQISTTVDCAFDEDSGDPDAILEITLDTAEGDEATALVFIANHQHAECLSRLLHGRAKQDAVPSSSDPLTHTVAGLDDGIWWAA</sequence>
<gene>
    <name evidence="1" type="ORF">A3C90_00675</name>
</gene>
<comment type="caution">
    <text evidence="1">The sequence shown here is derived from an EMBL/GenBank/DDBJ whole genome shotgun (WGS) entry which is preliminary data.</text>
</comment>
<organism evidence="1 2">
    <name type="scientific">Candidatus Magasanikbacteria bacterium RIFCSPHIGHO2_02_FULL_51_14</name>
    <dbReference type="NCBI Taxonomy" id="1798683"/>
    <lineage>
        <taxon>Bacteria</taxon>
        <taxon>Candidatus Magasanikiibacteriota</taxon>
    </lineage>
</organism>
<accession>A0A1F6MES5</accession>